<evidence type="ECO:0000313" key="3">
    <source>
        <dbReference type="Proteomes" id="UP000012672"/>
    </source>
</evidence>
<dbReference type="HOGENOM" id="CLU_1820927_0_0_2"/>
<evidence type="ECO:0000256" key="1">
    <source>
        <dbReference type="SAM" id="MobiDB-lite"/>
    </source>
</evidence>
<feature type="compositionally biased region" description="Basic and acidic residues" evidence="1">
    <location>
        <begin position="7"/>
        <end position="19"/>
    </location>
</feature>
<name>M9SC22_METAX</name>
<keyword evidence="3" id="KW-1185">Reference proteome</keyword>
<reference evidence="2 3" key="1">
    <citation type="journal article" date="2012" name="J. Bacteriol.">
        <title>Genome sequence of 'Candidatus Methanomethylophilus alvus' Mx1201, a methanogenic archaeon from the human gut belonging to a seventh order of methanogens.</title>
        <authorList>
            <person name="Borrel G."/>
            <person name="Harris H.M."/>
            <person name="Tottey W."/>
            <person name="Mihajlovski A."/>
            <person name="Parisot N."/>
            <person name="Peyretaillade E."/>
            <person name="Peyret P."/>
            <person name="Gribaldo S."/>
            <person name="O'Toole P.W."/>
            <person name="Brugere J.F."/>
        </authorList>
    </citation>
    <scope>NUCLEOTIDE SEQUENCE [LARGE SCALE GENOMIC DNA]</scope>
    <source>
        <strain evidence="2 3">Mx1201</strain>
    </source>
</reference>
<dbReference type="KEGG" id="max:MMALV_02530"/>
<dbReference type="InParanoid" id="M9SC22"/>
<dbReference type="Proteomes" id="UP000012672">
    <property type="component" value="Chromosome"/>
</dbReference>
<accession>M9SC22</accession>
<feature type="compositionally biased region" description="Polar residues" evidence="1">
    <location>
        <begin position="20"/>
        <end position="52"/>
    </location>
</feature>
<protein>
    <submittedName>
        <fullName evidence="2">Uncharacterized protein</fullName>
    </submittedName>
</protein>
<gene>
    <name evidence="2" type="ORF">MMALV_02530</name>
</gene>
<dbReference type="AlphaFoldDB" id="M9SC22"/>
<feature type="region of interest" description="Disordered" evidence="1">
    <location>
        <begin position="1"/>
        <end position="65"/>
    </location>
</feature>
<proteinExistence type="predicted"/>
<sequence length="141" mass="16035">MPVDGIPEEKVLKLPKKTDANYSMSYRGSSQRANSRGPSSPNRQNKRGSQGQRPKEASKRQSMLNTHKIAPFKYDMNEILSQSSMDPVMASSFLASVIAKASRISTRDAKDYAKTFVDEGNLTKDEYDRICRLMDRYSKYR</sequence>
<dbReference type="EMBL" id="CP004049">
    <property type="protein sequence ID" value="AGI85005.1"/>
    <property type="molecule type" value="Genomic_DNA"/>
</dbReference>
<organism evidence="2 3">
    <name type="scientific">Methanomethylophilus alvi (strain Mx1201)</name>
    <dbReference type="NCBI Taxonomy" id="1236689"/>
    <lineage>
        <taxon>Archaea</taxon>
        <taxon>Methanobacteriati</taxon>
        <taxon>Thermoplasmatota</taxon>
        <taxon>Thermoplasmata</taxon>
        <taxon>Methanomassiliicoccales</taxon>
        <taxon>Methanomethylophilaceae</taxon>
        <taxon>Methanomethylophilus</taxon>
    </lineage>
</organism>
<evidence type="ECO:0000313" key="2">
    <source>
        <dbReference type="EMBL" id="AGI85005.1"/>
    </source>
</evidence>
<dbReference type="eggNOG" id="arCOG06958">
    <property type="taxonomic scope" value="Archaea"/>
</dbReference>